<dbReference type="InterPro" id="IPR056442">
    <property type="entry name" value="GINT1_N"/>
</dbReference>
<dbReference type="SUPFAM" id="SSF75005">
    <property type="entry name" value="Arabinanase/levansucrase/invertase"/>
    <property type="match status" value="1"/>
</dbReference>
<keyword evidence="4" id="KW-1185">Reference proteome</keyword>
<evidence type="ECO:0000313" key="4">
    <source>
        <dbReference type="Proteomes" id="UP000296706"/>
    </source>
</evidence>
<evidence type="ECO:0000259" key="2">
    <source>
        <dbReference type="Pfam" id="PF24793"/>
    </source>
</evidence>
<dbReference type="Proteomes" id="UP000296706">
    <property type="component" value="Chromosome"/>
</dbReference>
<gene>
    <name evidence="3" type="ORF">DV733_03535</name>
</gene>
<dbReference type="InterPro" id="IPR023296">
    <property type="entry name" value="Glyco_hydro_beta-prop_sf"/>
</dbReference>
<organism evidence="3 4">
    <name type="scientific">Halapricum salinum</name>
    <dbReference type="NCBI Taxonomy" id="1457250"/>
    <lineage>
        <taxon>Archaea</taxon>
        <taxon>Methanobacteriati</taxon>
        <taxon>Methanobacteriota</taxon>
        <taxon>Stenosarchaea group</taxon>
        <taxon>Halobacteria</taxon>
        <taxon>Halobacteriales</taxon>
        <taxon>Haloarculaceae</taxon>
        <taxon>Halapricum</taxon>
    </lineage>
</organism>
<evidence type="ECO:0000313" key="3">
    <source>
        <dbReference type="EMBL" id="QCC50365.1"/>
    </source>
</evidence>
<reference evidence="3 4" key="1">
    <citation type="journal article" date="2019" name="Nat. Commun.">
        <title>A new type of DNA phosphorothioation-based antiviral system in archaea.</title>
        <authorList>
            <person name="Xiong L."/>
            <person name="Liu S."/>
            <person name="Chen S."/>
            <person name="Xiao Y."/>
            <person name="Zhu B."/>
            <person name="Gao Y."/>
            <person name="Zhang Y."/>
            <person name="Chen B."/>
            <person name="Luo J."/>
            <person name="Deng Z."/>
            <person name="Chen X."/>
            <person name="Wang L."/>
            <person name="Chen S."/>
        </authorList>
    </citation>
    <scope>NUCLEOTIDE SEQUENCE [LARGE SCALE GENOMIC DNA]</scope>
    <source>
        <strain evidence="3 4">CBA1105</strain>
    </source>
</reference>
<protein>
    <recommendedName>
        <fullName evidence="2">Glucosamine inositolphosphorylceramide transferase 1 N-terminal domain-containing protein</fullName>
    </recommendedName>
</protein>
<dbReference type="KEGG" id="hsn:DV733_03535"/>
<sequence length="335" mass="37167">MTGWRWRAGRAVHHRLPAAGGSSRSYQPPTGAPIPASDARAATAPPPIDPQPAATNPILTASDLGTDIEFVADPFLYLDDDWHLFVEVYRPAVDPPAAIAHLQSSDRGRSWTYSGVVLDPGVHLAFPFVFAWDGERYMLPDPWSERPGVPADFTLYRASDFPTAWEPVATPISPEQELHDCVLLRHEGRWWAFAGEGGELYAFYADTLETDDWTPHADNPVVTNRPEAVRPAGRPIAREDGFVLLFQDCARRYGERVWAYEITELSPSTYRDERVGSGPVVGPAGGIGWNSGRMHHVDAWLFEDRWLCAVDGNVGLGKPLFGDHWAIGLYEQRLA</sequence>
<dbReference type="Gene3D" id="2.115.10.20">
    <property type="entry name" value="Glycosyl hydrolase domain, family 43"/>
    <property type="match status" value="1"/>
</dbReference>
<dbReference type="OrthoDB" id="203438at2157"/>
<feature type="domain" description="Glucosamine inositolphosphorylceramide transferase 1 N-terminal" evidence="2">
    <location>
        <begin position="55"/>
        <end position="312"/>
    </location>
</feature>
<evidence type="ECO:0000256" key="1">
    <source>
        <dbReference type="SAM" id="MobiDB-lite"/>
    </source>
</evidence>
<dbReference type="GeneID" id="39846906"/>
<name>A0A4D6H9L9_9EURY</name>
<feature type="region of interest" description="Disordered" evidence="1">
    <location>
        <begin position="17"/>
        <end position="58"/>
    </location>
</feature>
<dbReference type="EMBL" id="CP031310">
    <property type="protein sequence ID" value="QCC50365.1"/>
    <property type="molecule type" value="Genomic_DNA"/>
</dbReference>
<proteinExistence type="predicted"/>
<dbReference type="AlphaFoldDB" id="A0A4D6H9L9"/>
<accession>A0A4D6H9L9</accession>
<dbReference type="RefSeq" id="WP_049993812.1">
    <property type="nucleotide sequence ID" value="NZ_CP031310.1"/>
</dbReference>
<dbReference type="STRING" id="1457250.GCA_000755225_03006"/>
<dbReference type="Pfam" id="PF24793">
    <property type="entry name" value="GINT1_N"/>
    <property type="match status" value="1"/>
</dbReference>